<sequence length="74" mass="8145">MSSDRRCRLCSGGYFQTSGTVCMRGFAALVHVRGMHVQQQTFAIIVISCIFRSYSVVLGTFFAAILRPEAVSAH</sequence>
<evidence type="ECO:0000313" key="3">
    <source>
        <dbReference type="Proteomes" id="UP000077266"/>
    </source>
</evidence>
<dbReference type="InParanoid" id="A0A165AWK0"/>
<gene>
    <name evidence="2" type="ORF">EXIGLDRAFT_466782</name>
</gene>
<accession>A0A165AWK0</accession>
<evidence type="ECO:0000256" key="1">
    <source>
        <dbReference type="SAM" id="Phobius"/>
    </source>
</evidence>
<proteinExistence type="predicted"/>
<dbReference type="Proteomes" id="UP000077266">
    <property type="component" value="Unassembled WGS sequence"/>
</dbReference>
<evidence type="ECO:0000313" key="2">
    <source>
        <dbReference type="EMBL" id="KZV79480.1"/>
    </source>
</evidence>
<keyword evidence="1" id="KW-0812">Transmembrane</keyword>
<dbReference type="AlphaFoldDB" id="A0A165AWK0"/>
<keyword evidence="3" id="KW-1185">Reference proteome</keyword>
<keyword evidence="1" id="KW-0472">Membrane</keyword>
<name>A0A165AWK0_EXIGL</name>
<reference evidence="2 3" key="1">
    <citation type="journal article" date="2016" name="Mol. Biol. Evol.">
        <title>Comparative Genomics of Early-Diverging Mushroom-Forming Fungi Provides Insights into the Origins of Lignocellulose Decay Capabilities.</title>
        <authorList>
            <person name="Nagy L.G."/>
            <person name="Riley R."/>
            <person name="Tritt A."/>
            <person name="Adam C."/>
            <person name="Daum C."/>
            <person name="Floudas D."/>
            <person name="Sun H."/>
            <person name="Yadav J.S."/>
            <person name="Pangilinan J."/>
            <person name="Larsson K.H."/>
            <person name="Matsuura K."/>
            <person name="Barry K."/>
            <person name="Labutti K."/>
            <person name="Kuo R."/>
            <person name="Ohm R.A."/>
            <person name="Bhattacharya S.S."/>
            <person name="Shirouzu T."/>
            <person name="Yoshinaga Y."/>
            <person name="Martin F.M."/>
            <person name="Grigoriev I.V."/>
            <person name="Hibbett D.S."/>
        </authorList>
    </citation>
    <scope>NUCLEOTIDE SEQUENCE [LARGE SCALE GENOMIC DNA]</scope>
    <source>
        <strain evidence="2 3">HHB12029</strain>
    </source>
</reference>
<keyword evidence="1" id="KW-1133">Transmembrane helix</keyword>
<protein>
    <submittedName>
        <fullName evidence="2">Uncharacterized protein</fullName>
    </submittedName>
</protein>
<organism evidence="2 3">
    <name type="scientific">Exidia glandulosa HHB12029</name>
    <dbReference type="NCBI Taxonomy" id="1314781"/>
    <lineage>
        <taxon>Eukaryota</taxon>
        <taxon>Fungi</taxon>
        <taxon>Dikarya</taxon>
        <taxon>Basidiomycota</taxon>
        <taxon>Agaricomycotina</taxon>
        <taxon>Agaricomycetes</taxon>
        <taxon>Auriculariales</taxon>
        <taxon>Exidiaceae</taxon>
        <taxon>Exidia</taxon>
    </lineage>
</organism>
<dbReference type="EMBL" id="KV426609">
    <property type="protein sequence ID" value="KZV79480.1"/>
    <property type="molecule type" value="Genomic_DNA"/>
</dbReference>
<feature type="transmembrane region" description="Helical" evidence="1">
    <location>
        <begin position="42"/>
        <end position="66"/>
    </location>
</feature>